<dbReference type="OrthoDB" id="1915848at2759"/>
<feature type="domain" description="GIL1/IRKI C-terminal" evidence="3">
    <location>
        <begin position="388"/>
        <end position="440"/>
    </location>
</feature>
<organism evidence="4 5">
    <name type="scientific">Coptis chinensis</name>
    <dbReference type="NCBI Taxonomy" id="261450"/>
    <lineage>
        <taxon>Eukaryota</taxon>
        <taxon>Viridiplantae</taxon>
        <taxon>Streptophyta</taxon>
        <taxon>Embryophyta</taxon>
        <taxon>Tracheophyta</taxon>
        <taxon>Spermatophyta</taxon>
        <taxon>Magnoliopsida</taxon>
        <taxon>Ranunculales</taxon>
        <taxon>Ranunculaceae</taxon>
        <taxon>Coptidoideae</taxon>
        <taxon>Coptis</taxon>
    </lineage>
</organism>
<proteinExistence type="predicted"/>
<evidence type="ECO:0000313" key="4">
    <source>
        <dbReference type="EMBL" id="KAF9614482.1"/>
    </source>
</evidence>
<dbReference type="InterPro" id="IPR056813">
    <property type="entry name" value="GIL1_IRKI_C"/>
</dbReference>
<reference evidence="4 5" key="1">
    <citation type="submission" date="2020-10" db="EMBL/GenBank/DDBJ databases">
        <title>The Coptis chinensis genome and diversification of protoberbering-type alkaloids.</title>
        <authorList>
            <person name="Wang B."/>
            <person name="Shu S."/>
            <person name="Song C."/>
            <person name="Liu Y."/>
        </authorList>
    </citation>
    <scope>NUCLEOTIDE SEQUENCE [LARGE SCALE GENOMIC DNA]</scope>
    <source>
        <strain evidence="4">HL-2020</strain>
        <tissue evidence="4">Leaf</tissue>
    </source>
</reference>
<dbReference type="GO" id="GO:0009639">
    <property type="term" value="P:response to red or far red light"/>
    <property type="evidence" value="ECO:0007669"/>
    <property type="project" value="InterPro"/>
</dbReference>
<dbReference type="AlphaFoldDB" id="A0A835M2Y7"/>
<dbReference type="InterPro" id="IPR040225">
    <property type="entry name" value="GIL1-like"/>
</dbReference>
<dbReference type="PANTHER" id="PTHR31161">
    <property type="entry name" value="PROTEIN GRAVITROPIC IN THE LIGHT 1"/>
    <property type="match status" value="1"/>
</dbReference>
<feature type="coiled-coil region" evidence="1">
    <location>
        <begin position="147"/>
        <end position="174"/>
    </location>
</feature>
<dbReference type="InterPro" id="IPR006943">
    <property type="entry name" value="DUF641_pln"/>
</dbReference>
<evidence type="ECO:0000259" key="3">
    <source>
        <dbReference type="Pfam" id="PF24994"/>
    </source>
</evidence>
<dbReference type="EMBL" id="JADFTS010000003">
    <property type="protein sequence ID" value="KAF9614482.1"/>
    <property type="molecule type" value="Genomic_DNA"/>
</dbReference>
<sequence length="448" mass="50744">MLDMDPSQKQPQISEMFQKFAIAFKAKTIEFFAEEEEVEEDFQTLSLSEEEIITNQRVVVIKPDSKPFPQTLISSLFATISSFEASYLQLQTAHSPFIPQNIEAADRAAVSHLQKLSEIKKWYKDFLNNSSTPTTNLLTGSHFEAQVEENQSVLRTLEMLVNRLQLEIDSKDAEVLVMKQKLKKNEVFISELSKRVGTSKSSILSSEKLLTVGAFDKVLNYVCKSCHRFTKILIELMKNVGWDLDCAASSVYPDVEYLKNGHNRYAFLSYVCLGMFQGFDSVNFGLIEEDGIECNGCLRQFVEHAAGDGIELLNKNPSGCFARFCEMKYQKLIHPTMESSLFRNLDQNELVLSLWRSSAAFYQAYVDMASSVWMLHKLAFSFDPVVEIFQVEQGVDFSMIYMENVTGKGVVALGKARAKVAFTVIPGFKIGRTIIQSQVYLKGTMYVE</sequence>
<dbReference type="Pfam" id="PF24994">
    <property type="entry name" value="GIL1_IRKI_C"/>
    <property type="match status" value="1"/>
</dbReference>
<protein>
    <recommendedName>
        <fullName evidence="6">DUF641 domain-containing protein</fullName>
    </recommendedName>
</protein>
<accession>A0A835M2Y7</accession>
<evidence type="ECO:0000259" key="2">
    <source>
        <dbReference type="Pfam" id="PF04859"/>
    </source>
</evidence>
<keyword evidence="5" id="KW-1185">Reference proteome</keyword>
<dbReference type="Proteomes" id="UP000631114">
    <property type="component" value="Unassembled WGS sequence"/>
</dbReference>
<evidence type="ECO:0008006" key="6">
    <source>
        <dbReference type="Google" id="ProtNLM"/>
    </source>
</evidence>
<feature type="domain" description="DUF641" evidence="2">
    <location>
        <begin position="70"/>
        <end position="195"/>
    </location>
</feature>
<comment type="caution">
    <text evidence="4">The sequence shown here is derived from an EMBL/GenBank/DDBJ whole genome shotgun (WGS) entry which is preliminary data.</text>
</comment>
<name>A0A835M2Y7_9MAGN</name>
<dbReference type="Pfam" id="PF04859">
    <property type="entry name" value="DUF641"/>
    <property type="match status" value="1"/>
</dbReference>
<keyword evidence="1" id="KW-0175">Coiled coil</keyword>
<dbReference type="GO" id="GO:0009959">
    <property type="term" value="P:negative gravitropism"/>
    <property type="evidence" value="ECO:0007669"/>
    <property type="project" value="InterPro"/>
</dbReference>
<evidence type="ECO:0000313" key="5">
    <source>
        <dbReference type="Proteomes" id="UP000631114"/>
    </source>
</evidence>
<gene>
    <name evidence="4" type="ORF">IFM89_018729</name>
</gene>
<evidence type="ECO:0000256" key="1">
    <source>
        <dbReference type="SAM" id="Coils"/>
    </source>
</evidence>